<proteinExistence type="predicted"/>
<reference evidence="2 3" key="1">
    <citation type="submission" date="2020-05" db="EMBL/GenBank/DDBJ databases">
        <title>Identification and distribution of gene clusters putatively required for synthesis of sphingolipid metabolism inhibitors in phylogenetically diverse species of the filamentous fungus Fusarium.</title>
        <authorList>
            <person name="Kim H.-S."/>
            <person name="Busman M."/>
            <person name="Brown D.W."/>
            <person name="Divon H."/>
            <person name="Uhlig S."/>
            <person name="Proctor R.H."/>
        </authorList>
    </citation>
    <scope>NUCLEOTIDE SEQUENCE [LARGE SCALE GENOMIC DNA]</scope>
    <source>
        <strain evidence="2 3">NRRL 66333</strain>
    </source>
</reference>
<name>A0A8H5QEG4_GIBSU</name>
<dbReference type="Proteomes" id="UP000547976">
    <property type="component" value="Unassembled WGS sequence"/>
</dbReference>
<feature type="compositionally biased region" description="Low complexity" evidence="1">
    <location>
        <begin position="164"/>
        <end position="175"/>
    </location>
</feature>
<evidence type="ECO:0000313" key="3">
    <source>
        <dbReference type="Proteomes" id="UP000547976"/>
    </source>
</evidence>
<dbReference type="AlphaFoldDB" id="A0A8H5QEG4"/>
<dbReference type="OrthoDB" id="5101715at2759"/>
<feature type="region of interest" description="Disordered" evidence="1">
    <location>
        <begin position="517"/>
        <end position="538"/>
    </location>
</feature>
<protein>
    <submittedName>
        <fullName evidence="2">Uncharacterized protein</fullName>
    </submittedName>
</protein>
<dbReference type="GeneID" id="59316393"/>
<feature type="compositionally biased region" description="Pro residues" evidence="1">
    <location>
        <begin position="126"/>
        <end position="139"/>
    </location>
</feature>
<comment type="caution">
    <text evidence="2">The sequence shown here is derived from an EMBL/GenBank/DDBJ whole genome shotgun (WGS) entry which is preliminary data.</text>
</comment>
<evidence type="ECO:0000313" key="2">
    <source>
        <dbReference type="EMBL" id="KAF5613764.1"/>
    </source>
</evidence>
<feature type="region of interest" description="Disordered" evidence="1">
    <location>
        <begin position="120"/>
        <end position="274"/>
    </location>
</feature>
<feature type="compositionally biased region" description="Polar residues" evidence="1">
    <location>
        <begin position="357"/>
        <end position="375"/>
    </location>
</feature>
<accession>A0A8H5QEG4</accession>
<dbReference type="EMBL" id="JAAOAV010000002">
    <property type="protein sequence ID" value="KAF5613764.1"/>
    <property type="molecule type" value="Genomic_DNA"/>
</dbReference>
<dbReference type="RefSeq" id="XP_036543899.1">
    <property type="nucleotide sequence ID" value="XM_036681675.1"/>
</dbReference>
<organism evidence="2 3">
    <name type="scientific">Gibberella subglutinans</name>
    <name type="common">Fusarium subglutinans</name>
    <dbReference type="NCBI Taxonomy" id="42677"/>
    <lineage>
        <taxon>Eukaryota</taxon>
        <taxon>Fungi</taxon>
        <taxon>Dikarya</taxon>
        <taxon>Ascomycota</taxon>
        <taxon>Pezizomycotina</taxon>
        <taxon>Sordariomycetes</taxon>
        <taxon>Hypocreomycetidae</taxon>
        <taxon>Hypocreales</taxon>
        <taxon>Nectriaceae</taxon>
        <taxon>Fusarium</taxon>
        <taxon>Fusarium fujikuroi species complex</taxon>
    </lineage>
</organism>
<feature type="compositionally biased region" description="Low complexity" evidence="1">
    <location>
        <begin position="140"/>
        <end position="149"/>
    </location>
</feature>
<sequence>MGSEASSGTLSDPYAGELEYQDLQGQLGNDVTFTDDDVKTALNLSIGDTVISLPLSFPEETFTFPEEPFTFPEEPFTNPATYSYEETISCLQRGIDQFWDDDMASGQINAGTNMYDLPEVQIPPQEQNPPQPENPPQEQNPPQERNPPQAQNPPQPEKHPRVQNPPQEQERNPPQAQNPPQAPSATPDVKPIPQARARGAKRGDPGPSPRAAKRPANRDDQPATKKVKSGESSLPRAAKPTTRRNRQPATKGENSEKPRKLRKLLPKPPPPEPIQPYYISPMAPVPCQQEFQANRGIAYSVDNPALYGANRQPASHCNETVSPGIQGLYNGSSRTRVGMDPGGAAFSDSVSIHRSSYMVPQSQRTMRSTLPTPASSPGMIPNPMSPQQQQLANGMTMRSALPTSTSSPGIIPNPMSPRHQQHQQHQQLANGMTMGSTLLSPVSSPGQIPMTTKNLPHLNRSMQDPQVGWFPATTSEVTTNPLPWSQQHSYNPFFGGPQSMRQPAVPTGMGVQVEWTPPVNLSPPELGHQYTGLHPTTR</sequence>
<evidence type="ECO:0000256" key="1">
    <source>
        <dbReference type="SAM" id="MobiDB-lite"/>
    </source>
</evidence>
<keyword evidence="3" id="KW-1185">Reference proteome</keyword>
<feature type="region of interest" description="Disordered" evidence="1">
    <location>
        <begin position="357"/>
        <end position="380"/>
    </location>
</feature>
<gene>
    <name evidence="2" type="ORF">FSUBG_376</name>
</gene>